<gene>
    <name evidence="16" type="ORF">E2I00_008047</name>
</gene>
<dbReference type="GO" id="GO:0036316">
    <property type="term" value="P:SREBP-SCAP complex retention in endoplasmic reticulum"/>
    <property type="evidence" value="ECO:0007669"/>
    <property type="project" value="TreeGrafter"/>
</dbReference>
<dbReference type="PANTHER" id="PTHR15301:SF11">
    <property type="entry name" value="INSULIN-INDUCED GENE 1 PROTEIN"/>
    <property type="match status" value="1"/>
</dbReference>
<evidence type="ECO:0000256" key="10">
    <source>
        <dbReference type="ARBA" id="ARBA00023136"/>
    </source>
</evidence>
<accession>A0A6A1Q8M2</accession>
<dbReference type="GO" id="GO:0032937">
    <property type="term" value="C:SREBP-SCAP-Insig complex"/>
    <property type="evidence" value="ECO:0007669"/>
    <property type="project" value="TreeGrafter"/>
</dbReference>
<evidence type="ECO:0000256" key="2">
    <source>
        <dbReference type="ARBA" id="ARBA00007475"/>
    </source>
</evidence>
<feature type="non-terminal residue" evidence="16">
    <location>
        <position position="1"/>
    </location>
</feature>
<feature type="compositionally biased region" description="Basic and acidic residues" evidence="14">
    <location>
        <begin position="30"/>
        <end position="51"/>
    </location>
</feature>
<keyword evidence="12" id="KW-0753">Steroid metabolism</keyword>
<evidence type="ECO:0000256" key="13">
    <source>
        <dbReference type="ARBA" id="ARBA00049711"/>
    </source>
</evidence>
<dbReference type="GO" id="GO:0006695">
    <property type="term" value="P:cholesterol biosynthetic process"/>
    <property type="evidence" value="ECO:0007669"/>
    <property type="project" value="TreeGrafter"/>
</dbReference>
<evidence type="ECO:0000256" key="9">
    <source>
        <dbReference type="ARBA" id="ARBA00023121"/>
    </source>
</evidence>
<comment type="subcellular location">
    <subcellularLocation>
        <location evidence="1">Endoplasmic reticulum membrane</location>
        <topology evidence="1">Multi-pass membrane protein</topology>
    </subcellularLocation>
</comment>
<evidence type="ECO:0000256" key="4">
    <source>
        <dbReference type="ARBA" id="ARBA00022548"/>
    </source>
</evidence>
<evidence type="ECO:0000256" key="6">
    <source>
        <dbReference type="ARBA" id="ARBA00022824"/>
    </source>
</evidence>
<evidence type="ECO:0000256" key="5">
    <source>
        <dbReference type="ARBA" id="ARBA00022692"/>
    </source>
</evidence>
<feature type="transmembrane region" description="Helical" evidence="15">
    <location>
        <begin position="447"/>
        <end position="465"/>
    </location>
</feature>
<sequence>SSQPDQMNSESEELLRSPAFATLTGSKTLQEPEQHCTRDENRSDHFPEQRVRARPLPSSRDTPCLERQGTPGLCKVFLNRNPVLLTFTKQVDSGNSAQPDRQLQATPDVTRPGTQWQEKKDEENDLRSQKTDTLISVLPGIPVYRSSESLSDWWLMPRLDDHPWSGPCAKGAKHRSHLRASARGLEAKVGEMINSPVSGPSPLVAHSARGTDPAHGPASAGVGGHGGSGHINSWHHHWVQRSLVLFSVGVVLALVLNLLQVQRNVTLFPEEVIATIFSSAWWVPPCCGTAAAVVGLLYPCIDSHLGEPHKFKREWASVMRCVAVFVGINHASAVSFSGCAVQRSFLCYTLKVSLLLMSIYHIIRQLNHLLQSILFQSTLLSLLSAIFRMVLGVLSVRFRKQLPPGTEWTSLFCPFSGSICWILRVPFVNSLYISTLHPSTKLDFANNVQLSLTLAALSLGLWWTFDRSRSGLGLGITIAFLATVITQLLVYNGVYQYTSPDFLYIRSWLPCIFFSGGVTVGNIGRQLAMIGLTVQVTPGKQFTCFRVAGWEDDHLC</sequence>
<dbReference type="PANTHER" id="PTHR15301">
    <property type="entry name" value="INSULIN-INDUCED GENE 1"/>
    <property type="match status" value="1"/>
</dbReference>
<feature type="transmembrane region" description="Helical" evidence="15">
    <location>
        <begin position="408"/>
        <end position="427"/>
    </location>
</feature>
<feature type="transmembrane region" description="Helical" evidence="15">
    <location>
        <begin position="281"/>
        <end position="301"/>
    </location>
</feature>
<feature type="region of interest" description="Disordered" evidence="14">
    <location>
        <begin position="1"/>
        <end position="67"/>
    </location>
</feature>
<dbReference type="GO" id="GO:0008289">
    <property type="term" value="F:lipid binding"/>
    <property type="evidence" value="ECO:0007669"/>
    <property type="project" value="UniProtKB-KW"/>
</dbReference>
<name>A0A6A1Q8M2_BALPH</name>
<feature type="compositionally biased region" description="Polar residues" evidence="14">
    <location>
        <begin position="90"/>
        <end position="116"/>
    </location>
</feature>
<comment type="subunit">
    <text evidence="13">Interacts with SCAP; interaction is direct and only takes place in the presence of sterols; it prevents interaction between SCAP and the coat protein complex II (COPII). Associates with the SCAP-SREBP complex (composed of SCAP and SREBF1/SREBP1 or SREBF2/SREBP2); association is mediated via its interaction with SCAP and only takes place in the presence of sterols. Interaction with SCAP is mutually exclusive with PAQR3. Interacts with HMGCR (via its SSD); the interaction, accelerated by sterols, leads to the recruitment of HMGCR to AMFR/gp78 for its ubiquitination by the sterol-mediated ERAD pathway. Interacts with AMFR/gp78 (via its membrane domain); the interaction recruits HMCR at the ER membrane for its ubiquitination and degradation by the sterol-mediated ERAD pathway. Interacts with SOAT2/ACAT2; leading to promote recruitment of AMFR/gp78 and subsequent ubiquitination of SOAT2/ACAT2. Interacts with RNF139. Interacts with RNF145.</text>
</comment>
<keyword evidence="10 15" id="KW-0472">Membrane</keyword>
<evidence type="ECO:0000256" key="8">
    <source>
        <dbReference type="ARBA" id="ARBA00023098"/>
    </source>
</evidence>
<keyword evidence="8" id="KW-0443">Lipid metabolism</keyword>
<proteinExistence type="inferred from homology"/>
<evidence type="ECO:0000256" key="7">
    <source>
        <dbReference type="ARBA" id="ARBA00022989"/>
    </source>
</evidence>
<dbReference type="EMBL" id="SGJD01000852">
    <property type="protein sequence ID" value="KAB0403149.1"/>
    <property type="molecule type" value="Genomic_DNA"/>
</dbReference>
<dbReference type="AlphaFoldDB" id="A0A6A1Q8M2"/>
<keyword evidence="4" id="KW-0153">Cholesterol metabolism</keyword>
<feature type="region of interest" description="Disordered" evidence="14">
    <location>
        <begin position="205"/>
        <end position="226"/>
    </location>
</feature>
<keyword evidence="11" id="KW-1207">Sterol metabolism</keyword>
<keyword evidence="17" id="KW-1185">Reference proteome</keyword>
<dbReference type="Proteomes" id="UP000437017">
    <property type="component" value="Unassembled WGS sequence"/>
</dbReference>
<feature type="transmembrane region" description="Helical" evidence="15">
    <location>
        <begin position="369"/>
        <end position="396"/>
    </location>
</feature>
<evidence type="ECO:0000313" key="16">
    <source>
        <dbReference type="EMBL" id="KAB0403149.1"/>
    </source>
</evidence>
<organism evidence="16 17">
    <name type="scientific">Balaenoptera physalus</name>
    <name type="common">Fin whale</name>
    <name type="synonym">Balaena physalus</name>
    <dbReference type="NCBI Taxonomy" id="9770"/>
    <lineage>
        <taxon>Eukaryota</taxon>
        <taxon>Metazoa</taxon>
        <taxon>Chordata</taxon>
        <taxon>Craniata</taxon>
        <taxon>Vertebrata</taxon>
        <taxon>Euteleostomi</taxon>
        <taxon>Mammalia</taxon>
        <taxon>Eutheria</taxon>
        <taxon>Laurasiatheria</taxon>
        <taxon>Artiodactyla</taxon>
        <taxon>Whippomorpha</taxon>
        <taxon>Cetacea</taxon>
        <taxon>Mysticeti</taxon>
        <taxon>Balaenopteridae</taxon>
        <taxon>Balaenoptera</taxon>
    </lineage>
</organism>
<dbReference type="GO" id="GO:0032933">
    <property type="term" value="P:SREBP signaling pathway"/>
    <property type="evidence" value="ECO:0007669"/>
    <property type="project" value="TreeGrafter"/>
</dbReference>
<feature type="transmembrane region" description="Helical" evidence="15">
    <location>
        <begin position="472"/>
        <end position="491"/>
    </location>
</feature>
<dbReference type="Pfam" id="PF07281">
    <property type="entry name" value="INSIG"/>
    <property type="match status" value="2"/>
</dbReference>
<comment type="similarity">
    <text evidence="2">Belongs to the INSIG family.</text>
</comment>
<feature type="compositionally biased region" description="Basic and acidic residues" evidence="14">
    <location>
        <begin position="117"/>
        <end position="128"/>
    </location>
</feature>
<feature type="transmembrane region" description="Helical" evidence="15">
    <location>
        <begin position="503"/>
        <end position="523"/>
    </location>
</feature>
<dbReference type="InterPro" id="IPR025929">
    <property type="entry name" value="INSIG_fam"/>
</dbReference>
<evidence type="ECO:0000256" key="14">
    <source>
        <dbReference type="SAM" id="MobiDB-lite"/>
    </source>
</evidence>
<feature type="region of interest" description="Disordered" evidence="14">
    <location>
        <begin position="90"/>
        <end position="128"/>
    </location>
</feature>
<comment type="caution">
    <text evidence="16">The sequence shown here is derived from an EMBL/GenBank/DDBJ whole genome shotgun (WGS) entry which is preliminary data.</text>
</comment>
<dbReference type="GO" id="GO:0032869">
    <property type="term" value="P:cellular response to insulin stimulus"/>
    <property type="evidence" value="ECO:0007669"/>
    <property type="project" value="TreeGrafter"/>
</dbReference>
<evidence type="ECO:0000256" key="15">
    <source>
        <dbReference type="SAM" id="Phobius"/>
    </source>
</evidence>
<evidence type="ECO:0000256" key="12">
    <source>
        <dbReference type="ARBA" id="ARBA00023221"/>
    </source>
</evidence>
<evidence type="ECO:0000313" key="17">
    <source>
        <dbReference type="Proteomes" id="UP000437017"/>
    </source>
</evidence>
<keyword evidence="5 15" id="KW-0812">Transmembrane</keyword>
<evidence type="ECO:0000256" key="11">
    <source>
        <dbReference type="ARBA" id="ARBA00023166"/>
    </source>
</evidence>
<keyword evidence="9" id="KW-0446">Lipid-binding</keyword>
<keyword evidence="7 15" id="KW-1133">Transmembrane helix</keyword>
<evidence type="ECO:0000256" key="3">
    <source>
        <dbReference type="ARBA" id="ARBA00020860"/>
    </source>
</evidence>
<keyword evidence="6" id="KW-0256">Endoplasmic reticulum</keyword>
<feature type="transmembrane region" description="Helical" evidence="15">
    <location>
        <begin position="345"/>
        <end position="363"/>
    </location>
</feature>
<evidence type="ECO:0000256" key="1">
    <source>
        <dbReference type="ARBA" id="ARBA00004477"/>
    </source>
</evidence>
<dbReference type="OrthoDB" id="205546at2759"/>
<protein>
    <recommendedName>
        <fullName evidence="3">Insulin-induced gene 1 protein</fullName>
    </recommendedName>
</protein>
<reference evidence="16 17" key="1">
    <citation type="journal article" date="2019" name="PLoS ONE">
        <title>Genomic analyses reveal an absence of contemporary introgressive admixture between fin whales and blue whales, despite known hybrids.</title>
        <authorList>
            <person name="Westbury M.V."/>
            <person name="Petersen B."/>
            <person name="Lorenzen E.D."/>
        </authorList>
    </citation>
    <scope>NUCLEOTIDE SEQUENCE [LARGE SCALE GENOMIC DNA]</scope>
    <source>
        <strain evidence="16">FinWhale-01</strain>
    </source>
</reference>
<feature type="transmembrane region" description="Helical" evidence="15">
    <location>
        <begin position="243"/>
        <end position="261"/>
    </location>
</feature>